<accession>A0A9P5LF14</accession>
<keyword evidence="3" id="KW-1185">Reference proteome</keyword>
<reference evidence="2" key="1">
    <citation type="submission" date="2020-03" db="EMBL/GenBank/DDBJ databases">
        <title>Draft Genome Sequence of Cylindrodendrum hubeiense.</title>
        <authorList>
            <person name="Buettner E."/>
            <person name="Kellner H."/>
        </authorList>
    </citation>
    <scope>NUCLEOTIDE SEQUENCE</scope>
    <source>
        <strain evidence="2">IHI 201604</strain>
    </source>
</reference>
<sequence length="85" mass="8876">MSAAKGNDGKNLADRVTPLSMPSGPSPTYALGRLLAEVNQPYHRPPPGFQPTMSVAGAVAVAEKRAQSLIAALERPLLQPAKTQA</sequence>
<evidence type="ECO:0000313" key="3">
    <source>
        <dbReference type="Proteomes" id="UP000722485"/>
    </source>
</evidence>
<dbReference type="AlphaFoldDB" id="A0A9P5LF14"/>
<organism evidence="2 3">
    <name type="scientific">Cylindrodendrum hubeiense</name>
    <dbReference type="NCBI Taxonomy" id="595255"/>
    <lineage>
        <taxon>Eukaryota</taxon>
        <taxon>Fungi</taxon>
        <taxon>Dikarya</taxon>
        <taxon>Ascomycota</taxon>
        <taxon>Pezizomycotina</taxon>
        <taxon>Sordariomycetes</taxon>
        <taxon>Hypocreomycetidae</taxon>
        <taxon>Hypocreales</taxon>
        <taxon>Nectriaceae</taxon>
        <taxon>Cylindrodendrum</taxon>
    </lineage>
</organism>
<dbReference type="EMBL" id="JAANBB010000179">
    <property type="protein sequence ID" value="KAF7547415.1"/>
    <property type="molecule type" value="Genomic_DNA"/>
</dbReference>
<name>A0A9P5LF14_9HYPO</name>
<evidence type="ECO:0000313" key="2">
    <source>
        <dbReference type="EMBL" id="KAF7547415.1"/>
    </source>
</evidence>
<protein>
    <submittedName>
        <fullName evidence="2">Uncharacterized protein</fullName>
    </submittedName>
</protein>
<dbReference type="Proteomes" id="UP000722485">
    <property type="component" value="Unassembled WGS sequence"/>
</dbReference>
<proteinExistence type="predicted"/>
<gene>
    <name evidence="2" type="ORF">G7Z17_g7754</name>
</gene>
<comment type="caution">
    <text evidence="2">The sequence shown here is derived from an EMBL/GenBank/DDBJ whole genome shotgun (WGS) entry which is preliminary data.</text>
</comment>
<feature type="region of interest" description="Disordered" evidence="1">
    <location>
        <begin position="1"/>
        <end position="25"/>
    </location>
</feature>
<evidence type="ECO:0000256" key="1">
    <source>
        <dbReference type="SAM" id="MobiDB-lite"/>
    </source>
</evidence>